<comment type="caution">
    <text evidence="1">The sequence shown here is derived from an EMBL/GenBank/DDBJ whole genome shotgun (WGS) entry which is preliminary data.</text>
</comment>
<dbReference type="OrthoDB" id="1728569at2759"/>
<feature type="non-terminal residue" evidence="1">
    <location>
        <position position="1"/>
    </location>
</feature>
<sequence>WGETECPQNGWAGAESSPDPVYVSPGVGLGSKKDAQLRPGRVSIDSDASVRQGWDLTGGGAFGIPGYAGIGASSLSWSIRDGFEEFLDPPATVDNVRTRAFASHPSRPLFLVGSSNTHTYLWQFGTGKAIATYGVLPAANVPPPYALASVAAVRFDEYGHRFVTAALDGTVSTWQVEVGGGRSDVLPTEKSACFSNHTSDVAYVTGSGSIVAASGYNSNGVNVVVWDTLAPPATSQASIMCHEGGARSVGVSGNE</sequence>
<feature type="non-terminal residue" evidence="1">
    <location>
        <position position="255"/>
    </location>
</feature>
<name>S8CNP8_9LAMI</name>
<dbReference type="InterPro" id="IPR015943">
    <property type="entry name" value="WD40/YVTN_repeat-like_dom_sf"/>
</dbReference>
<evidence type="ECO:0000313" key="1">
    <source>
        <dbReference type="EMBL" id="EPS66386.1"/>
    </source>
</evidence>
<dbReference type="Gene3D" id="2.130.10.10">
    <property type="entry name" value="YVTN repeat-like/Quinoprotein amine dehydrogenase"/>
    <property type="match status" value="1"/>
</dbReference>
<dbReference type="InterPro" id="IPR052208">
    <property type="entry name" value="DmX-like/RAVE_component"/>
</dbReference>
<dbReference type="Proteomes" id="UP000015453">
    <property type="component" value="Unassembled WGS sequence"/>
</dbReference>
<protein>
    <submittedName>
        <fullName evidence="1">Uncharacterized protein</fullName>
    </submittedName>
</protein>
<keyword evidence="2" id="KW-1185">Reference proteome</keyword>
<dbReference type="PANTHER" id="PTHR13950">
    <property type="entry name" value="RABCONNECTIN-RELATED"/>
    <property type="match status" value="1"/>
</dbReference>
<dbReference type="SUPFAM" id="SSF50978">
    <property type="entry name" value="WD40 repeat-like"/>
    <property type="match status" value="1"/>
</dbReference>
<dbReference type="AlphaFoldDB" id="S8CNP8"/>
<evidence type="ECO:0000313" key="2">
    <source>
        <dbReference type="Proteomes" id="UP000015453"/>
    </source>
</evidence>
<proteinExistence type="predicted"/>
<dbReference type="InterPro" id="IPR036322">
    <property type="entry name" value="WD40_repeat_dom_sf"/>
</dbReference>
<dbReference type="PANTHER" id="PTHR13950:SF9">
    <property type="entry name" value="RABCONNECTIN-3A"/>
    <property type="match status" value="1"/>
</dbReference>
<gene>
    <name evidence="1" type="ORF">M569_08388</name>
</gene>
<organism evidence="1 2">
    <name type="scientific">Genlisea aurea</name>
    <dbReference type="NCBI Taxonomy" id="192259"/>
    <lineage>
        <taxon>Eukaryota</taxon>
        <taxon>Viridiplantae</taxon>
        <taxon>Streptophyta</taxon>
        <taxon>Embryophyta</taxon>
        <taxon>Tracheophyta</taxon>
        <taxon>Spermatophyta</taxon>
        <taxon>Magnoliopsida</taxon>
        <taxon>eudicotyledons</taxon>
        <taxon>Gunneridae</taxon>
        <taxon>Pentapetalae</taxon>
        <taxon>asterids</taxon>
        <taxon>lamiids</taxon>
        <taxon>Lamiales</taxon>
        <taxon>Lentibulariaceae</taxon>
        <taxon>Genlisea</taxon>
    </lineage>
</organism>
<dbReference type="GO" id="GO:0043291">
    <property type="term" value="C:RAVE complex"/>
    <property type="evidence" value="ECO:0007669"/>
    <property type="project" value="TreeGrafter"/>
</dbReference>
<dbReference type="EMBL" id="AUSU01003704">
    <property type="protein sequence ID" value="EPS66386.1"/>
    <property type="molecule type" value="Genomic_DNA"/>
</dbReference>
<accession>S8CNP8</accession>
<reference evidence="1 2" key="1">
    <citation type="journal article" date="2013" name="BMC Genomics">
        <title>The miniature genome of a carnivorous plant Genlisea aurea contains a low number of genes and short non-coding sequences.</title>
        <authorList>
            <person name="Leushkin E.V."/>
            <person name="Sutormin R.A."/>
            <person name="Nabieva E.R."/>
            <person name="Penin A.A."/>
            <person name="Kondrashov A.S."/>
            <person name="Logacheva M.D."/>
        </authorList>
    </citation>
    <scope>NUCLEOTIDE SEQUENCE [LARGE SCALE GENOMIC DNA]</scope>
</reference>
<dbReference type="GO" id="GO:0007035">
    <property type="term" value="P:vacuolar acidification"/>
    <property type="evidence" value="ECO:0007669"/>
    <property type="project" value="TreeGrafter"/>
</dbReference>